<proteinExistence type="predicted"/>
<evidence type="ECO:0000313" key="1">
    <source>
        <dbReference type="EMBL" id="JAH73070.1"/>
    </source>
</evidence>
<dbReference type="AlphaFoldDB" id="A0A0E9V6I5"/>
<sequence>MCYYICLSGKDRFVQKNCQTQLFSCKDTN</sequence>
<name>A0A0E9V6I5_ANGAN</name>
<protein>
    <submittedName>
        <fullName evidence="1">Uncharacterized protein</fullName>
    </submittedName>
</protein>
<organism evidence="1">
    <name type="scientific">Anguilla anguilla</name>
    <name type="common">European freshwater eel</name>
    <name type="synonym">Muraena anguilla</name>
    <dbReference type="NCBI Taxonomy" id="7936"/>
    <lineage>
        <taxon>Eukaryota</taxon>
        <taxon>Metazoa</taxon>
        <taxon>Chordata</taxon>
        <taxon>Craniata</taxon>
        <taxon>Vertebrata</taxon>
        <taxon>Euteleostomi</taxon>
        <taxon>Actinopterygii</taxon>
        <taxon>Neopterygii</taxon>
        <taxon>Teleostei</taxon>
        <taxon>Anguilliformes</taxon>
        <taxon>Anguillidae</taxon>
        <taxon>Anguilla</taxon>
    </lineage>
</organism>
<reference evidence="1" key="2">
    <citation type="journal article" date="2015" name="Fish Shellfish Immunol.">
        <title>Early steps in the European eel (Anguilla anguilla)-Vibrio vulnificus interaction in the gills: Role of the RtxA13 toxin.</title>
        <authorList>
            <person name="Callol A."/>
            <person name="Pajuelo D."/>
            <person name="Ebbesson L."/>
            <person name="Teles M."/>
            <person name="MacKenzie S."/>
            <person name="Amaro C."/>
        </authorList>
    </citation>
    <scope>NUCLEOTIDE SEQUENCE</scope>
</reference>
<reference evidence="1" key="1">
    <citation type="submission" date="2014-11" db="EMBL/GenBank/DDBJ databases">
        <authorList>
            <person name="Amaro Gonzalez C."/>
        </authorList>
    </citation>
    <scope>NUCLEOTIDE SEQUENCE</scope>
</reference>
<dbReference type="EMBL" id="GBXM01035507">
    <property type="protein sequence ID" value="JAH73070.1"/>
    <property type="molecule type" value="Transcribed_RNA"/>
</dbReference>
<accession>A0A0E9V6I5</accession>